<name>A0ABV2KZ67_9HYPH</name>
<dbReference type="Pfam" id="PF12833">
    <property type="entry name" value="HTH_18"/>
    <property type="match status" value="1"/>
</dbReference>
<evidence type="ECO:0000313" key="5">
    <source>
        <dbReference type="EMBL" id="MET3690859.1"/>
    </source>
</evidence>
<dbReference type="PROSITE" id="PS01124">
    <property type="entry name" value="HTH_ARAC_FAMILY_2"/>
    <property type="match status" value="1"/>
</dbReference>
<dbReference type="PANTHER" id="PTHR46796">
    <property type="entry name" value="HTH-TYPE TRANSCRIPTIONAL ACTIVATOR RHAS-RELATED"/>
    <property type="match status" value="1"/>
</dbReference>
<protein>
    <submittedName>
        <fullName evidence="5">AraC-like DNA-binding protein</fullName>
    </submittedName>
</protein>
<dbReference type="Proteomes" id="UP001549145">
    <property type="component" value="Unassembled WGS sequence"/>
</dbReference>
<evidence type="ECO:0000256" key="3">
    <source>
        <dbReference type="ARBA" id="ARBA00023163"/>
    </source>
</evidence>
<dbReference type="SUPFAM" id="SSF46689">
    <property type="entry name" value="Homeodomain-like"/>
    <property type="match status" value="1"/>
</dbReference>
<evidence type="ECO:0000259" key="4">
    <source>
        <dbReference type="PROSITE" id="PS01124"/>
    </source>
</evidence>
<reference evidence="5 6" key="1">
    <citation type="submission" date="2024-06" db="EMBL/GenBank/DDBJ databases">
        <title>Genomic Encyclopedia of Type Strains, Phase IV (KMG-IV): sequencing the most valuable type-strain genomes for metagenomic binning, comparative biology and taxonomic classification.</title>
        <authorList>
            <person name="Goeker M."/>
        </authorList>
    </citation>
    <scope>NUCLEOTIDE SEQUENCE [LARGE SCALE GENOMIC DNA]</scope>
    <source>
        <strain evidence="5 6">DSM 21331</strain>
    </source>
</reference>
<sequence>MPATSEDHQGGAFPLRRVTFSSRDYPSEDAASVYQLLFASSALVTPLHTPFHVEITSLWSEHMRFHFMEGVPFVFHRPAQKIGYDGLDAIVVQHVETGAIIGQFDGREVRADAGSLYIIDFSRPVIVWDTTALPLQKRNFVGLPRAFAERWLGPLDRLHGFVVPPEIAGACTDHLLRLRERLPHQGTLDVATLTTTATLLARAITQASGHGTSRSDPALLFRKACLYIDTALGNPDLGAAEIARAIGTSRTRLFAAFQGVGGVERHIRAARLQRVRAALGEPAQAHPIAVLADAFGFRSAGQLSRMFRQHYGVTPTQVRADADPGGVRRRGDGNGCATCENGDRLAP</sequence>
<evidence type="ECO:0000256" key="2">
    <source>
        <dbReference type="ARBA" id="ARBA00023125"/>
    </source>
</evidence>
<dbReference type="InterPro" id="IPR009057">
    <property type="entry name" value="Homeodomain-like_sf"/>
</dbReference>
<keyword evidence="2" id="KW-0238">DNA-binding</keyword>
<dbReference type="SMART" id="SM00342">
    <property type="entry name" value="HTH_ARAC"/>
    <property type="match status" value="1"/>
</dbReference>
<dbReference type="Gene3D" id="1.10.10.60">
    <property type="entry name" value="Homeodomain-like"/>
    <property type="match status" value="1"/>
</dbReference>
<dbReference type="PROSITE" id="PS00041">
    <property type="entry name" value="HTH_ARAC_FAMILY_1"/>
    <property type="match status" value="1"/>
</dbReference>
<dbReference type="InterPro" id="IPR050204">
    <property type="entry name" value="AraC_XylS_family_regulators"/>
</dbReference>
<keyword evidence="3" id="KW-0804">Transcription</keyword>
<dbReference type="PANTHER" id="PTHR46796:SF6">
    <property type="entry name" value="ARAC SUBFAMILY"/>
    <property type="match status" value="1"/>
</dbReference>
<gene>
    <name evidence="5" type="ORF">ABID43_000378</name>
</gene>
<proteinExistence type="predicted"/>
<evidence type="ECO:0000256" key="1">
    <source>
        <dbReference type="ARBA" id="ARBA00023015"/>
    </source>
</evidence>
<dbReference type="InterPro" id="IPR018062">
    <property type="entry name" value="HTH_AraC-typ_CS"/>
</dbReference>
<organism evidence="5 6">
    <name type="scientific">Methylobacterium goesingense</name>
    <dbReference type="NCBI Taxonomy" id="243690"/>
    <lineage>
        <taxon>Bacteria</taxon>
        <taxon>Pseudomonadati</taxon>
        <taxon>Pseudomonadota</taxon>
        <taxon>Alphaproteobacteria</taxon>
        <taxon>Hyphomicrobiales</taxon>
        <taxon>Methylobacteriaceae</taxon>
        <taxon>Methylobacterium</taxon>
    </lineage>
</organism>
<comment type="caution">
    <text evidence="5">The sequence shown here is derived from an EMBL/GenBank/DDBJ whole genome shotgun (WGS) entry which is preliminary data.</text>
</comment>
<keyword evidence="1" id="KW-0805">Transcription regulation</keyword>
<dbReference type="EMBL" id="JBEPMM010000001">
    <property type="protein sequence ID" value="MET3690859.1"/>
    <property type="molecule type" value="Genomic_DNA"/>
</dbReference>
<accession>A0ABV2KZ67</accession>
<feature type="domain" description="HTH araC/xylS-type" evidence="4">
    <location>
        <begin position="222"/>
        <end position="321"/>
    </location>
</feature>
<dbReference type="RefSeq" id="WP_238275505.1">
    <property type="nucleotide sequence ID" value="NZ_BPQL01000007.1"/>
</dbReference>
<evidence type="ECO:0000313" key="6">
    <source>
        <dbReference type="Proteomes" id="UP001549145"/>
    </source>
</evidence>
<keyword evidence="6" id="KW-1185">Reference proteome</keyword>
<dbReference type="InterPro" id="IPR018060">
    <property type="entry name" value="HTH_AraC"/>
</dbReference>